<sequence length="582" mass="64157">MLARYDNSIVRLSLINAKQAPQMQPEATDVDSGDEYEGWDPLDSESDLDPELMTGWFGLNSSVSSFIRKVTENNARIDKHPSGPANSCCDIGSPNTDGAPLDLSTTSGSVDSSHLEILAKTACGGCLSDFSSKQLPLLPGAPIATAVNDQAVLSDGASLALVVRHLLLPAGRWRSIAGAVCILSIAIIGISYYICIYQSAGGRNAECPLVHCCPDSTKGDICHPVNASIIYLPVGKNLPQVKSAPAAKGDIRVSECLPSCYSSLSVLHDSTQRENTHLKQLLRELRVETARMRRVTYRLRMAHAILMKPMNSLVEHTQDVQTKKELMAPSVEISGQSGAMPQLFSKQRQIIPLNMLDASVSKLNHFIQKMHLLRSSANTDKAYPWQAYGQDEQATTKRIHKRIRKWTSSLSHAITVFVGNIEKTLHKMDDFVLSSVSDSSILGQVKDLIRNRFDHARAWSGDHASWAERLFASAPPADDYEQCARQKCSPFYKVNGAKQKVNTQEAKTHQSEHVRASTTSGRQSRAKSKGAGSGEDGPRVGWQFQASDQRRALRDRETYQSLSPSWIFRRSNKRGSLRHHDI</sequence>
<dbReference type="AlphaFoldDB" id="A0A5S6Q9B6"/>
<evidence type="ECO:0000313" key="4">
    <source>
        <dbReference type="WBParaSite" id="TMUE_1000003552.1"/>
    </source>
</evidence>
<feature type="compositionally biased region" description="Basic and acidic residues" evidence="1">
    <location>
        <begin position="506"/>
        <end position="515"/>
    </location>
</feature>
<keyword evidence="2" id="KW-1133">Transmembrane helix</keyword>
<accession>A0A5S6Q9B6</accession>
<name>A0A5S6Q9B6_TRIMR</name>
<feature type="compositionally biased region" description="Acidic residues" evidence="1">
    <location>
        <begin position="28"/>
        <end position="40"/>
    </location>
</feature>
<keyword evidence="2" id="KW-0812">Transmembrane</keyword>
<organism evidence="3 4">
    <name type="scientific">Trichuris muris</name>
    <name type="common">Mouse whipworm</name>
    <dbReference type="NCBI Taxonomy" id="70415"/>
    <lineage>
        <taxon>Eukaryota</taxon>
        <taxon>Metazoa</taxon>
        <taxon>Ecdysozoa</taxon>
        <taxon>Nematoda</taxon>
        <taxon>Enoplea</taxon>
        <taxon>Dorylaimia</taxon>
        <taxon>Trichinellida</taxon>
        <taxon>Trichuridae</taxon>
        <taxon>Trichuris</taxon>
    </lineage>
</organism>
<evidence type="ECO:0000313" key="3">
    <source>
        <dbReference type="Proteomes" id="UP000046395"/>
    </source>
</evidence>
<feature type="region of interest" description="Disordered" evidence="1">
    <location>
        <begin position="499"/>
        <end position="556"/>
    </location>
</feature>
<dbReference type="WBParaSite" id="TMUE_1000003552.1">
    <property type="protein sequence ID" value="TMUE_1000003552.1"/>
    <property type="gene ID" value="WBGene00289347"/>
</dbReference>
<dbReference type="Proteomes" id="UP000046395">
    <property type="component" value="Unassembled WGS sequence"/>
</dbReference>
<evidence type="ECO:0000256" key="2">
    <source>
        <dbReference type="SAM" id="Phobius"/>
    </source>
</evidence>
<feature type="transmembrane region" description="Helical" evidence="2">
    <location>
        <begin position="176"/>
        <end position="194"/>
    </location>
</feature>
<keyword evidence="2" id="KW-0472">Membrane</keyword>
<reference evidence="4" key="1">
    <citation type="submission" date="2019-12" db="UniProtKB">
        <authorList>
            <consortium name="WormBaseParasite"/>
        </authorList>
    </citation>
    <scope>IDENTIFICATION</scope>
</reference>
<protein>
    <submittedName>
        <fullName evidence="4">Uncharacterized protein</fullName>
    </submittedName>
</protein>
<proteinExistence type="predicted"/>
<evidence type="ECO:0000256" key="1">
    <source>
        <dbReference type="SAM" id="MobiDB-lite"/>
    </source>
</evidence>
<keyword evidence="3" id="KW-1185">Reference proteome</keyword>
<feature type="region of interest" description="Disordered" evidence="1">
    <location>
        <begin position="20"/>
        <end position="40"/>
    </location>
</feature>